<keyword evidence="2" id="KW-1185">Reference proteome</keyword>
<gene>
    <name evidence="1" type="primary">142</name>
    <name evidence="1" type="ORF">SEA_DAUBENSKI_147</name>
</gene>
<evidence type="ECO:0000313" key="1">
    <source>
        <dbReference type="EMBL" id="QGH76435.1"/>
    </source>
</evidence>
<organism evidence="1 2">
    <name type="scientific">Streptomyces phage Daubenski</name>
    <dbReference type="NCBI Taxonomy" id="2653725"/>
    <lineage>
        <taxon>Viruses</taxon>
        <taxon>Duplodnaviria</taxon>
        <taxon>Heunggongvirae</taxon>
        <taxon>Uroviricota</taxon>
        <taxon>Caudoviricetes</taxon>
        <taxon>Stanwilliamsviridae</taxon>
        <taxon>Boydwoodruffvirinae</taxon>
        <taxon>Samistivirus</taxon>
        <taxon>Samistivirus daubenski</taxon>
    </lineage>
</organism>
<dbReference type="GeneID" id="65122856"/>
<name>A0A5Q2WIR5_9CAUD</name>
<protein>
    <submittedName>
        <fullName evidence="1">Uncharacterized protein</fullName>
    </submittedName>
</protein>
<dbReference type="RefSeq" id="YP_010104892.1">
    <property type="nucleotide sequence ID" value="NC_055822.1"/>
</dbReference>
<proteinExistence type="predicted"/>
<evidence type="ECO:0000313" key="2">
    <source>
        <dbReference type="Proteomes" id="UP000375470"/>
    </source>
</evidence>
<dbReference type="Proteomes" id="UP000375470">
    <property type="component" value="Segment"/>
</dbReference>
<reference evidence="1 2" key="1">
    <citation type="submission" date="2019-09" db="EMBL/GenBank/DDBJ databases">
        <authorList>
            <person name="Cummings J.R."/>
            <person name="Eaglin Z.M."/>
            <person name="Kluemper A.J."/>
            <person name="Powell E.A."/>
            <person name="Stamm J."/>
            <person name="Thompson S.A."/>
            <person name="Tolsma S."/>
            <person name="Caruso S.M."/>
            <person name="Garlena R.A."/>
            <person name="Russell D.A."/>
            <person name="Pope W.H."/>
            <person name="Jacobs-Se D."/>
            <person name="Hatfull G.F."/>
        </authorList>
    </citation>
    <scope>NUCLEOTIDE SEQUENCE [LARGE SCALE GENOMIC DNA]</scope>
</reference>
<accession>A0A5Q2WIR5</accession>
<dbReference type="EMBL" id="MN444876">
    <property type="protein sequence ID" value="QGH76435.1"/>
    <property type="molecule type" value="Genomic_DNA"/>
</dbReference>
<sequence length="65" mass="6804">MKCWGCKADKPKDQFDKNPALCRTCVGGTVVPRSTKRGRSRGSGGGFADAVGDFVEGIIDAITGN</sequence>
<dbReference type="KEGG" id="vg:65122856"/>